<evidence type="ECO:0000256" key="1">
    <source>
        <dbReference type="SAM" id="MobiDB-lite"/>
    </source>
</evidence>
<evidence type="ECO:0000313" key="2">
    <source>
        <dbReference type="EMBL" id="TNN81628.1"/>
    </source>
</evidence>
<feature type="compositionally biased region" description="Basic and acidic residues" evidence="1">
    <location>
        <begin position="40"/>
        <end position="66"/>
    </location>
</feature>
<evidence type="ECO:0000313" key="3">
    <source>
        <dbReference type="Proteomes" id="UP000314294"/>
    </source>
</evidence>
<name>A0A4Z2IVU1_9TELE</name>
<dbReference type="EMBL" id="SRLO01000045">
    <property type="protein sequence ID" value="TNN81628.1"/>
    <property type="molecule type" value="Genomic_DNA"/>
</dbReference>
<comment type="caution">
    <text evidence="2">The sequence shown here is derived from an EMBL/GenBank/DDBJ whole genome shotgun (WGS) entry which is preliminary data.</text>
</comment>
<gene>
    <name evidence="2" type="ORF">EYF80_008074</name>
</gene>
<sequence length="101" mass="11213">MATTFSRTFSILKVDPCREGTELQSMKTIDSITCLIVPQDPEHQAEEDNKGSREDEQIPEAEGSKDPDEEEDEANCIQEKGAEEKQQAAAHTAGIIHDRRG</sequence>
<proteinExistence type="predicted"/>
<organism evidence="2 3">
    <name type="scientific">Liparis tanakae</name>
    <name type="common">Tanaka's snailfish</name>
    <dbReference type="NCBI Taxonomy" id="230148"/>
    <lineage>
        <taxon>Eukaryota</taxon>
        <taxon>Metazoa</taxon>
        <taxon>Chordata</taxon>
        <taxon>Craniata</taxon>
        <taxon>Vertebrata</taxon>
        <taxon>Euteleostomi</taxon>
        <taxon>Actinopterygii</taxon>
        <taxon>Neopterygii</taxon>
        <taxon>Teleostei</taxon>
        <taxon>Neoteleostei</taxon>
        <taxon>Acanthomorphata</taxon>
        <taxon>Eupercaria</taxon>
        <taxon>Perciformes</taxon>
        <taxon>Cottioidei</taxon>
        <taxon>Cottales</taxon>
        <taxon>Liparidae</taxon>
        <taxon>Liparis</taxon>
    </lineage>
</organism>
<protein>
    <submittedName>
        <fullName evidence="2">Uncharacterized protein</fullName>
    </submittedName>
</protein>
<keyword evidence="3" id="KW-1185">Reference proteome</keyword>
<dbReference type="AlphaFoldDB" id="A0A4Z2IVU1"/>
<reference evidence="2 3" key="1">
    <citation type="submission" date="2019-03" db="EMBL/GenBank/DDBJ databases">
        <title>First draft genome of Liparis tanakae, snailfish: a comprehensive survey of snailfish specific genes.</title>
        <authorList>
            <person name="Kim W."/>
            <person name="Song I."/>
            <person name="Jeong J.-H."/>
            <person name="Kim D."/>
            <person name="Kim S."/>
            <person name="Ryu S."/>
            <person name="Song J.Y."/>
            <person name="Lee S.K."/>
        </authorList>
    </citation>
    <scope>NUCLEOTIDE SEQUENCE [LARGE SCALE GENOMIC DNA]</scope>
    <source>
        <tissue evidence="2">Muscle</tissue>
    </source>
</reference>
<accession>A0A4Z2IVU1</accession>
<feature type="region of interest" description="Disordered" evidence="1">
    <location>
        <begin position="39"/>
        <end position="101"/>
    </location>
</feature>
<dbReference type="Proteomes" id="UP000314294">
    <property type="component" value="Unassembled WGS sequence"/>
</dbReference>